<dbReference type="EMBL" id="CP060711">
    <property type="protein sequence ID" value="QNN47411.1"/>
    <property type="molecule type" value="Genomic_DNA"/>
</dbReference>
<feature type="region of interest" description="Disordered" evidence="1">
    <location>
        <begin position="22"/>
        <end position="81"/>
    </location>
</feature>
<name>A0A7G9QVN6_9GAMM</name>
<gene>
    <name evidence="2" type="ORF">H9L17_04490</name>
</gene>
<reference evidence="2 3" key="1">
    <citation type="submission" date="2020-08" db="EMBL/GenBank/DDBJ databases">
        <title>Genome sequence of Thermomonas brevis KACC 16975T.</title>
        <authorList>
            <person name="Hyun D.-W."/>
            <person name="Bae J.-W."/>
        </authorList>
    </citation>
    <scope>NUCLEOTIDE SEQUENCE [LARGE SCALE GENOMIC DNA]</scope>
    <source>
        <strain evidence="2 3">KACC 16975</strain>
    </source>
</reference>
<organism evidence="2 3">
    <name type="scientific">Thermomonas brevis</name>
    <dbReference type="NCBI Taxonomy" id="215691"/>
    <lineage>
        <taxon>Bacteria</taxon>
        <taxon>Pseudomonadati</taxon>
        <taxon>Pseudomonadota</taxon>
        <taxon>Gammaproteobacteria</taxon>
        <taxon>Lysobacterales</taxon>
        <taxon>Lysobacteraceae</taxon>
        <taxon>Thermomonas</taxon>
    </lineage>
</organism>
<dbReference type="Proteomes" id="UP000515977">
    <property type="component" value="Chromosome"/>
</dbReference>
<proteinExistence type="predicted"/>
<dbReference type="AlphaFoldDB" id="A0A7G9QVN6"/>
<evidence type="ECO:0000313" key="2">
    <source>
        <dbReference type="EMBL" id="QNN47411.1"/>
    </source>
</evidence>
<feature type="compositionally biased region" description="Basic residues" evidence="1">
    <location>
        <begin position="70"/>
        <end position="81"/>
    </location>
</feature>
<sequence>MPDNTKATHAVLRALLDEMAKSLAAPKAQEPPAPGTRRTRVNVKEFNKGQQGENWWSDGGDEDEFIGLRPRPKPRARRRLR</sequence>
<dbReference type="RefSeq" id="WP_187571157.1">
    <property type="nucleotide sequence ID" value="NZ_CP060711.1"/>
</dbReference>
<evidence type="ECO:0000256" key="1">
    <source>
        <dbReference type="SAM" id="MobiDB-lite"/>
    </source>
</evidence>
<accession>A0A7G9QVN6</accession>
<dbReference type="KEGG" id="tbv:H9L17_04490"/>
<keyword evidence="3" id="KW-1185">Reference proteome</keyword>
<evidence type="ECO:0000313" key="3">
    <source>
        <dbReference type="Proteomes" id="UP000515977"/>
    </source>
</evidence>
<protein>
    <submittedName>
        <fullName evidence="2">Uncharacterized protein</fullName>
    </submittedName>
</protein>